<accession>A0ABW2K4K7</accession>
<feature type="transmembrane region" description="Helical" evidence="1">
    <location>
        <begin position="7"/>
        <end position="27"/>
    </location>
</feature>
<name>A0ABW2K4K7_9BACI</name>
<dbReference type="Proteomes" id="UP001596494">
    <property type="component" value="Unassembled WGS sequence"/>
</dbReference>
<organism evidence="2 3">
    <name type="scientific">Halobacillus campisalis</name>
    <dbReference type="NCBI Taxonomy" id="435909"/>
    <lineage>
        <taxon>Bacteria</taxon>
        <taxon>Bacillati</taxon>
        <taxon>Bacillota</taxon>
        <taxon>Bacilli</taxon>
        <taxon>Bacillales</taxon>
        <taxon>Bacillaceae</taxon>
        <taxon>Halobacillus</taxon>
    </lineage>
</organism>
<proteinExistence type="predicted"/>
<keyword evidence="1" id="KW-1133">Transmembrane helix</keyword>
<sequence>MGSPKKIMLFSAIALIPIAVTIAIFIYTSPEQQAKRIVESFYTYEQEGNFSDSWELLHPFMKEKFAKGSYLQDRAHVFMNHFGVTTFTFSLEGSKKIKNWTMEKDRDPIGVVYATTVIQTYKGKYGHFKLHQEVFVAKVEGEWVILWDYNK</sequence>
<dbReference type="EMBL" id="JBHTBY010000011">
    <property type="protein sequence ID" value="MFC7321729.1"/>
    <property type="molecule type" value="Genomic_DNA"/>
</dbReference>
<comment type="caution">
    <text evidence="2">The sequence shown here is derived from an EMBL/GenBank/DDBJ whole genome shotgun (WGS) entry which is preliminary data.</text>
</comment>
<dbReference type="InterPro" id="IPR032710">
    <property type="entry name" value="NTF2-like_dom_sf"/>
</dbReference>
<keyword evidence="3" id="KW-1185">Reference proteome</keyword>
<keyword evidence="1" id="KW-0812">Transmembrane</keyword>
<reference evidence="3" key="1">
    <citation type="journal article" date="2019" name="Int. J. Syst. Evol. Microbiol.">
        <title>The Global Catalogue of Microorganisms (GCM) 10K type strain sequencing project: providing services to taxonomists for standard genome sequencing and annotation.</title>
        <authorList>
            <consortium name="The Broad Institute Genomics Platform"/>
            <consortium name="The Broad Institute Genome Sequencing Center for Infectious Disease"/>
            <person name="Wu L."/>
            <person name="Ma J."/>
        </authorList>
    </citation>
    <scope>NUCLEOTIDE SEQUENCE [LARGE SCALE GENOMIC DNA]</scope>
    <source>
        <strain evidence="3">CCUG 73951</strain>
    </source>
</reference>
<gene>
    <name evidence="2" type="ORF">ACFQMN_12655</name>
</gene>
<dbReference type="SUPFAM" id="SSF54427">
    <property type="entry name" value="NTF2-like"/>
    <property type="match status" value="1"/>
</dbReference>
<keyword evidence="1" id="KW-0472">Membrane</keyword>
<protein>
    <recommendedName>
        <fullName evidence="4">DUF4440 domain-containing protein</fullName>
    </recommendedName>
</protein>
<evidence type="ECO:0000256" key="1">
    <source>
        <dbReference type="SAM" id="Phobius"/>
    </source>
</evidence>
<evidence type="ECO:0008006" key="4">
    <source>
        <dbReference type="Google" id="ProtNLM"/>
    </source>
</evidence>
<evidence type="ECO:0000313" key="3">
    <source>
        <dbReference type="Proteomes" id="UP001596494"/>
    </source>
</evidence>
<dbReference type="RefSeq" id="WP_289216557.1">
    <property type="nucleotide sequence ID" value="NZ_JAPVRC010000007.1"/>
</dbReference>
<evidence type="ECO:0000313" key="2">
    <source>
        <dbReference type="EMBL" id="MFC7321729.1"/>
    </source>
</evidence>